<dbReference type="Gene3D" id="1.20.1250.20">
    <property type="entry name" value="MFS general substrate transporter like domains"/>
    <property type="match status" value="2"/>
</dbReference>
<evidence type="ECO:0000256" key="2">
    <source>
        <dbReference type="ARBA" id="ARBA00022448"/>
    </source>
</evidence>
<keyword evidence="3 6" id="KW-0812">Transmembrane</keyword>
<evidence type="ECO:0000259" key="7">
    <source>
        <dbReference type="PROSITE" id="PS50850"/>
    </source>
</evidence>
<dbReference type="EMBL" id="FQZL01000019">
    <property type="protein sequence ID" value="SHJ40673.1"/>
    <property type="molecule type" value="Genomic_DNA"/>
</dbReference>
<dbReference type="Proteomes" id="UP000184052">
    <property type="component" value="Unassembled WGS sequence"/>
</dbReference>
<sequence length="417" mass="45615">MSKNKIFYGWYLCLASLIMLIGGSGIMTNSASQFMKPVTSALGISRSQFSLYMSFTTISIMLISPFIGRIYKKFNPRKITITAGIVMLSAWTSLSFAKSLVHLYIAGLVLGSGLAFVGLITANILMTNWFHEKKGVAMGIALTGTGIGSMIFNPVASYLIMTYGYQVAYRILALISLFFLIPIFMIYKYQPSDMGLKPYGMTTNKDTNSKSSLELPGIMYSDAVKSYKFWAICFISFGLSSSVMGLFTHTMPYLTDIGYDQMFAASLIGTMGLFLAFGKLFFGWINDKLGIKTNFTIALSTTIFSVIALYFAKNQVAASLSTVLFGLALAVPFIISPLLTASVFGQKDFANIYGTVTSFLFLGPTLAPPITGYIFDKSGNYNLAFAIYLIILVLAFTTGQFVLSTNSSKNKSKEKAI</sequence>
<feature type="transmembrane region" description="Helical" evidence="6">
    <location>
        <begin position="79"/>
        <end position="97"/>
    </location>
</feature>
<dbReference type="GO" id="GO:0005886">
    <property type="term" value="C:plasma membrane"/>
    <property type="evidence" value="ECO:0007669"/>
    <property type="project" value="UniProtKB-SubCell"/>
</dbReference>
<dbReference type="PANTHER" id="PTHR11360:SF284">
    <property type="entry name" value="EG:103B4.3 PROTEIN-RELATED"/>
    <property type="match status" value="1"/>
</dbReference>
<accession>A0A1M6J1Q3</accession>
<evidence type="ECO:0000256" key="4">
    <source>
        <dbReference type="ARBA" id="ARBA00022989"/>
    </source>
</evidence>
<feature type="transmembrane region" description="Helical" evidence="6">
    <location>
        <begin position="318"/>
        <end position="340"/>
    </location>
</feature>
<feature type="transmembrane region" description="Helical" evidence="6">
    <location>
        <begin position="103"/>
        <end position="125"/>
    </location>
</feature>
<feature type="transmembrane region" description="Helical" evidence="6">
    <location>
        <begin position="167"/>
        <end position="187"/>
    </location>
</feature>
<evidence type="ECO:0000256" key="3">
    <source>
        <dbReference type="ARBA" id="ARBA00022692"/>
    </source>
</evidence>
<evidence type="ECO:0000256" key="6">
    <source>
        <dbReference type="SAM" id="Phobius"/>
    </source>
</evidence>
<dbReference type="Pfam" id="PF07690">
    <property type="entry name" value="MFS_1"/>
    <property type="match status" value="1"/>
</dbReference>
<dbReference type="GO" id="GO:0022857">
    <property type="term" value="F:transmembrane transporter activity"/>
    <property type="evidence" value="ECO:0007669"/>
    <property type="project" value="InterPro"/>
</dbReference>
<dbReference type="RefSeq" id="WP_073049909.1">
    <property type="nucleotide sequence ID" value="NZ_FQZL01000019.1"/>
</dbReference>
<reference evidence="8 9" key="1">
    <citation type="submission" date="2016-11" db="EMBL/GenBank/DDBJ databases">
        <authorList>
            <person name="Jaros S."/>
            <person name="Januszkiewicz K."/>
            <person name="Wedrychowicz H."/>
        </authorList>
    </citation>
    <scope>NUCLEOTIDE SEQUENCE [LARGE SCALE GENOMIC DNA]</scope>
    <source>
        <strain evidence="8 9">DSM 17477</strain>
    </source>
</reference>
<dbReference type="AlphaFoldDB" id="A0A1M6J1Q3"/>
<keyword evidence="2" id="KW-0813">Transport</keyword>
<protein>
    <submittedName>
        <fullName evidence="8">Sugar phosphate permease</fullName>
    </submittedName>
</protein>
<organism evidence="8 9">
    <name type="scientific">Dethiosulfatibacter aminovorans DSM 17477</name>
    <dbReference type="NCBI Taxonomy" id="1121476"/>
    <lineage>
        <taxon>Bacteria</taxon>
        <taxon>Bacillati</taxon>
        <taxon>Bacillota</taxon>
        <taxon>Tissierellia</taxon>
        <taxon>Dethiosulfatibacter</taxon>
    </lineage>
</organism>
<feature type="domain" description="Major facilitator superfamily (MFS) profile" evidence="7">
    <location>
        <begin position="11"/>
        <end position="407"/>
    </location>
</feature>
<evidence type="ECO:0000313" key="9">
    <source>
        <dbReference type="Proteomes" id="UP000184052"/>
    </source>
</evidence>
<keyword evidence="9" id="KW-1185">Reference proteome</keyword>
<feature type="transmembrane region" description="Helical" evidence="6">
    <location>
        <begin position="49"/>
        <end position="67"/>
    </location>
</feature>
<name>A0A1M6J1Q3_9FIRM</name>
<dbReference type="SUPFAM" id="SSF103473">
    <property type="entry name" value="MFS general substrate transporter"/>
    <property type="match status" value="1"/>
</dbReference>
<dbReference type="PROSITE" id="PS50850">
    <property type="entry name" value="MFS"/>
    <property type="match status" value="1"/>
</dbReference>
<gene>
    <name evidence="8" type="ORF">SAMN02745751_02495</name>
</gene>
<dbReference type="InterPro" id="IPR020846">
    <property type="entry name" value="MFS_dom"/>
</dbReference>
<feature type="transmembrane region" description="Helical" evidence="6">
    <location>
        <begin position="352"/>
        <end position="375"/>
    </location>
</feature>
<evidence type="ECO:0000313" key="8">
    <source>
        <dbReference type="EMBL" id="SHJ40673.1"/>
    </source>
</evidence>
<feature type="transmembrane region" description="Helical" evidence="6">
    <location>
        <begin position="229"/>
        <end position="250"/>
    </location>
</feature>
<proteinExistence type="predicted"/>
<feature type="transmembrane region" description="Helical" evidence="6">
    <location>
        <begin position="7"/>
        <end position="29"/>
    </location>
</feature>
<evidence type="ECO:0000256" key="1">
    <source>
        <dbReference type="ARBA" id="ARBA00004651"/>
    </source>
</evidence>
<dbReference type="PANTHER" id="PTHR11360">
    <property type="entry name" value="MONOCARBOXYLATE TRANSPORTER"/>
    <property type="match status" value="1"/>
</dbReference>
<dbReference type="InterPro" id="IPR036259">
    <property type="entry name" value="MFS_trans_sf"/>
</dbReference>
<keyword evidence="5 6" id="KW-0472">Membrane</keyword>
<feature type="transmembrane region" description="Helical" evidence="6">
    <location>
        <begin position="381"/>
        <end position="403"/>
    </location>
</feature>
<evidence type="ECO:0000256" key="5">
    <source>
        <dbReference type="ARBA" id="ARBA00023136"/>
    </source>
</evidence>
<dbReference type="InterPro" id="IPR011701">
    <property type="entry name" value="MFS"/>
</dbReference>
<dbReference type="STRING" id="1121476.SAMN02745751_02495"/>
<comment type="subcellular location">
    <subcellularLocation>
        <location evidence="1">Cell membrane</location>
        <topology evidence="1">Multi-pass membrane protein</topology>
    </subcellularLocation>
</comment>
<keyword evidence="4 6" id="KW-1133">Transmembrane helix</keyword>
<feature type="transmembrane region" description="Helical" evidence="6">
    <location>
        <begin position="294"/>
        <end position="312"/>
    </location>
</feature>
<feature type="transmembrane region" description="Helical" evidence="6">
    <location>
        <begin position="137"/>
        <end position="161"/>
    </location>
</feature>
<feature type="transmembrane region" description="Helical" evidence="6">
    <location>
        <begin position="262"/>
        <end position="282"/>
    </location>
</feature>
<dbReference type="InterPro" id="IPR050327">
    <property type="entry name" value="Proton-linked_MCT"/>
</dbReference>